<keyword evidence="3 5" id="KW-0808">Transferase</keyword>
<dbReference type="SUPFAM" id="SSF53448">
    <property type="entry name" value="Nucleotide-diphospho-sugar transferases"/>
    <property type="match status" value="1"/>
</dbReference>
<feature type="domain" description="Glycosyltransferase 2-like" evidence="4">
    <location>
        <begin position="25"/>
        <end position="197"/>
    </location>
</feature>
<protein>
    <submittedName>
        <fullName evidence="5">N-acetylglucosaminyl-diphospho-decaprenol L-rhamnosyltransferase</fullName>
        <ecNumber evidence="5">2.4.1.289</ecNumber>
    </submittedName>
</protein>
<dbReference type="Proteomes" id="UP000316921">
    <property type="component" value="Chromosome"/>
</dbReference>
<keyword evidence="6" id="KW-1185">Reference proteome</keyword>
<dbReference type="AlphaFoldDB" id="A0A518BKL0"/>
<evidence type="ECO:0000313" key="6">
    <source>
        <dbReference type="Proteomes" id="UP000316921"/>
    </source>
</evidence>
<evidence type="ECO:0000313" key="5">
    <source>
        <dbReference type="EMBL" id="QDU67473.1"/>
    </source>
</evidence>
<dbReference type="PANTHER" id="PTHR43179">
    <property type="entry name" value="RHAMNOSYLTRANSFERASE WBBL"/>
    <property type="match status" value="1"/>
</dbReference>
<name>A0A518BKL0_9BACT</name>
<dbReference type="GO" id="GO:0102096">
    <property type="term" value="F:decaprenyl-N-acetyl-alpha-D-glucosaminyl-pyrophosphate:dTDP-alpha-L-rhamnose rhamnosyltransferase activity"/>
    <property type="evidence" value="ECO:0007669"/>
    <property type="project" value="UniProtKB-EC"/>
</dbReference>
<dbReference type="EC" id="2.4.1.289" evidence="5"/>
<dbReference type="EMBL" id="CP036287">
    <property type="protein sequence ID" value="QDU67473.1"/>
    <property type="molecule type" value="Genomic_DNA"/>
</dbReference>
<dbReference type="RefSeq" id="WP_145065688.1">
    <property type="nucleotide sequence ID" value="NZ_CP036287.1"/>
</dbReference>
<dbReference type="PANTHER" id="PTHR43179:SF12">
    <property type="entry name" value="GALACTOFURANOSYLTRANSFERASE GLFT2"/>
    <property type="match status" value="1"/>
</dbReference>
<dbReference type="CDD" id="cd04186">
    <property type="entry name" value="GT_2_like_c"/>
    <property type="match status" value="1"/>
</dbReference>
<reference evidence="5 6" key="1">
    <citation type="submission" date="2019-02" db="EMBL/GenBank/DDBJ databases">
        <title>Deep-cultivation of Planctomycetes and their phenomic and genomic characterization uncovers novel biology.</title>
        <authorList>
            <person name="Wiegand S."/>
            <person name="Jogler M."/>
            <person name="Boedeker C."/>
            <person name="Pinto D."/>
            <person name="Vollmers J."/>
            <person name="Rivas-Marin E."/>
            <person name="Kohn T."/>
            <person name="Peeters S.H."/>
            <person name="Heuer A."/>
            <person name="Rast P."/>
            <person name="Oberbeckmann S."/>
            <person name="Bunk B."/>
            <person name="Jeske O."/>
            <person name="Meyerdierks A."/>
            <person name="Storesund J.E."/>
            <person name="Kallscheuer N."/>
            <person name="Luecker S."/>
            <person name="Lage O.M."/>
            <person name="Pohl T."/>
            <person name="Merkel B.J."/>
            <person name="Hornburger P."/>
            <person name="Mueller R.-W."/>
            <person name="Bruemmer F."/>
            <person name="Labrenz M."/>
            <person name="Spormann A.M."/>
            <person name="Op den Camp H."/>
            <person name="Overmann J."/>
            <person name="Amann R."/>
            <person name="Jetten M.S.M."/>
            <person name="Mascher T."/>
            <person name="Medema M.H."/>
            <person name="Devos D.P."/>
            <person name="Kaster A.-K."/>
            <person name="Ovreas L."/>
            <person name="Rohde M."/>
            <person name="Galperin M.Y."/>
            <person name="Jogler C."/>
        </authorList>
    </citation>
    <scope>NUCLEOTIDE SEQUENCE [LARGE SCALE GENOMIC DNA]</scope>
    <source>
        <strain evidence="5 6">Pla133</strain>
    </source>
</reference>
<dbReference type="Gene3D" id="3.90.550.10">
    <property type="entry name" value="Spore Coat Polysaccharide Biosynthesis Protein SpsA, Chain A"/>
    <property type="match status" value="1"/>
</dbReference>
<evidence type="ECO:0000256" key="3">
    <source>
        <dbReference type="ARBA" id="ARBA00022679"/>
    </source>
</evidence>
<gene>
    <name evidence="5" type="primary">wbbL_6</name>
    <name evidence="5" type="ORF">Pla133_25560</name>
</gene>
<proteinExistence type="inferred from homology"/>
<organism evidence="5 6">
    <name type="scientific">Engelhardtia mirabilis</name>
    <dbReference type="NCBI Taxonomy" id="2528011"/>
    <lineage>
        <taxon>Bacteria</taxon>
        <taxon>Pseudomonadati</taxon>
        <taxon>Planctomycetota</taxon>
        <taxon>Planctomycetia</taxon>
        <taxon>Planctomycetia incertae sedis</taxon>
        <taxon>Engelhardtia</taxon>
    </lineage>
</organism>
<keyword evidence="2 5" id="KW-0328">Glycosyltransferase</keyword>
<dbReference type="InterPro" id="IPR029044">
    <property type="entry name" value="Nucleotide-diphossugar_trans"/>
</dbReference>
<comment type="similarity">
    <text evidence="1">Belongs to the glycosyltransferase 2 family.</text>
</comment>
<accession>A0A518BKL0</accession>
<dbReference type="KEGG" id="pbap:Pla133_25560"/>
<evidence type="ECO:0000259" key="4">
    <source>
        <dbReference type="Pfam" id="PF00535"/>
    </source>
</evidence>
<dbReference type="InterPro" id="IPR001173">
    <property type="entry name" value="Glyco_trans_2-like"/>
</dbReference>
<dbReference type="Pfam" id="PF00535">
    <property type="entry name" value="Glycos_transf_2"/>
    <property type="match status" value="1"/>
</dbReference>
<evidence type="ECO:0000256" key="2">
    <source>
        <dbReference type="ARBA" id="ARBA00022676"/>
    </source>
</evidence>
<sequence length="410" mass="46123">MSRSHADLYVEHGDPVGDSDLPLASVVIINCDGRAMLGACLASISAGDYPADRLRIVVVDNGSTDGSVQWLAREHPRVVVVPNDRNLGFTPACNQGAAAVPEAELLIFLNNDLEVEAGCLRELVAPIVRGECASTGAKLLSGDGSTVDHAGGGSNFHGIAVSQGYKEAPTAEHDHPRRVLFACGGAMAIRRDVFDAIGGFDADFFAYYDDLDIGWRTNLAGHAVHYAPRAVARHHHSGTSRRFPFEQVRLLQVRNALLCGVKNYDDENLNKLLPAMFGLAMRRMWVFARVTDDSEFRIELTDPKVQRWWRRTLRRLTGRDRYYRLNRVAAGDFFGINDVLGRWEHWMFRRADVQRTRKVADEELFEMFLKPLWCIEGELGYMQLQHGLLQRYGMEDYLARFERDGSDPWK</sequence>
<evidence type="ECO:0000256" key="1">
    <source>
        <dbReference type="ARBA" id="ARBA00006739"/>
    </source>
</evidence>